<gene>
    <name evidence="3" type="ordered locus">Bcav_0101</name>
</gene>
<feature type="region of interest" description="Disordered" evidence="1">
    <location>
        <begin position="93"/>
        <end position="114"/>
    </location>
</feature>
<feature type="compositionally biased region" description="Pro residues" evidence="1">
    <location>
        <begin position="101"/>
        <end position="114"/>
    </location>
</feature>
<feature type="transmembrane region" description="Helical" evidence="2">
    <location>
        <begin position="20"/>
        <end position="42"/>
    </location>
</feature>
<keyword evidence="2" id="KW-0812">Transmembrane</keyword>
<evidence type="ECO:0000256" key="1">
    <source>
        <dbReference type="SAM" id="MobiDB-lite"/>
    </source>
</evidence>
<proteinExistence type="predicted"/>
<dbReference type="HOGENOM" id="CLU_159099_1_0_11"/>
<keyword evidence="2" id="KW-0472">Membrane</keyword>
<dbReference type="AlphaFoldDB" id="C5BUZ2"/>
<keyword evidence="2" id="KW-1133">Transmembrane helix</keyword>
<dbReference type="RefSeq" id="WP_012725146.1">
    <property type="nucleotide sequence ID" value="NC_012669.1"/>
</dbReference>
<dbReference type="EMBL" id="CP001618">
    <property type="protein sequence ID" value="ACQ78366.1"/>
    <property type="molecule type" value="Genomic_DNA"/>
</dbReference>
<organism evidence="3 4">
    <name type="scientific">Beutenbergia cavernae (strain ATCC BAA-8 / DSM 12333 / CCUG 43141 / JCM 11478 / NBRC 16432 / NCIMB 13614 / HKI 0122)</name>
    <dbReference type="NCBI Taxonomy" id="471853"/>
    <lineage>
        <taxon>Bacteria</taxon>
        <taxon>Bacillati</taxon>
        <taxon>Actinomycetota</taxon>
        <taxon>Actinomycetes</taxon>
        <taxon>Micrococcales</taxon>
        <taxon>Beutenbergiaceae</taxon>
        <taxon>Beutenbergia</taxon>
    </lineage>
</organism>
<dbReference type="STRING" id="471853.Bcav_0101"/>
<evidence type="ECO:0000313" key="4">
    <source>
        <dbReference type="Proteomes" id="UP000007962"/>
    </source>
</evidence>
<dbReference type="KEGG" id="bcv:Bcav_0101"/>
<keyword evidence="4" id="KW-1185">Reference proteome</keyword>
<name>C5BUZ2_BEUC1</name>
<protein>
    <recommendedName>
        <fullName evidence="5">SHOCT domain-containing protein</fullName>
    </recommendedName>
</protein>
<dbReference type="Proteomes" id="UP000007962">
    <property type="component" value="Chromosome"/>
</dbReference>
<evidence type="ECO:0000256" key="2">
    <source>
        <dbReference type="SAM" id="Phobius"/>
    </source>
</evidence>
<evidence type="ECO:0000313" key="3">
    <source>
        <dbReference type="EMBL" id="ACQ78366.1"/>
    </source>
</evidence>
<evidence type="ECO:0008006" key="5">
    <source>
        <dbReference type="Google" id="ProtNLM"/>
    </source>
</evidence>
<reference evidence="3 4" key="1">
    <citation type="journal article" date="2009" name="Stand. Genomic Sci.">
        <title>Complete genome sequence of Beutenbergia cavernae type strain (HKI 0122).</title>
        <authorList>
            <person name="Land M."/>
            <person name="Pukall R."/>
            <person name="Abt B."/>
            <person name="Goker M."/>
            <person name="Rohde M."/>
            <person name="Glavina Del Rio T."/>
            <person name="Tice H."/>
            <person name="Copeland A."/>
            <person name="Cheng J.F."/>
            <person name="Lucas S."/>
            <person name="Chen F."/>
            <person name="Nolan M."/>
            <person name="Bruce D."/>
            <person name="Goodwin L."/>
            <person name="Pitluck S."/>
            <person name="Ivanova N."/>
            <person name="Mavromatis K."/>
            <person name="Ovchinnikova G."/>
            <person name="Pati A."/>
            <person name="Chen A."/>
            <person name="Palaniappan K."/>
            <person name="Hauser L."/>
            <person name="Chang Y.J."/>
            <person name="Jefferies C.C."/>
            <person name="Saunders E."/>
            <person name="Brettin T."/>
            <person name="Detter J.C."/>
            <person name="Han C."/>
            <person name="Chain P."/>
            <person name="Bristow J."/>
            <person name="Eisen J.A."/>
            <person name="Markowitz V."/>
            <person name="Hugenholtz P."/>
            <person name="Kyrpides N.C."/>
            <person name="Klenk H.P."/>
            <person name="Lapidus A."/>
        </authorList>
    </citation>
    <scope>NUCLEOTIDE SEQUENCE [LARGE SCALE GENOMIC DNA]</scope>
    <source>
        <strain evidence="4">ATCC BAA-8 / DSM 12333 / NBRC 16432</strain>
    </source>
</reference>
<sequence length="114" mass="12321">MSIEALPALADGATHWGGPFPFFWIFPLFWLVVIGLLIWAFARRRSRGHWGPPWAWGPPAAGSAAPSAEQVLADRFARGDINEQEYRARLGVLRSTGSTPPGVPPQQPPAPPAG</sequence>
<accession>C5BUZ2</accession>